<dbReference type="PANTHER" id="PTHR30346">
    <property type="entry name" value="TRANSCRIPTIONAL DUAL REGULATOR HCAR-RELATED"/>
    <property type="match status" value="1"/>
</dbReference>
<dbReference type="EMBL" id="JACHVQ010000001">
    <property type="protein sequence ID" value="MBB2891977.1"/>
    <property type="molecule type" value="Genomic_DNA"/>
</dbReference>
<dbReference type="Gene3D" id="1.10.10.10">
    <property type="entry name" value="Winged helix-like DNA-binding domain superfamily/Winged helix DNA-binding domain"/>
    <property type="match status" value="1"/>
</dbReference>
<gene>
    <name evidence="6" type="ORF">FHU39_001961</name>
</gene>
<dbReference type="InterPro" id="IPR005119">
    <property type="entry name" value="LysR_subst-bd"/>
</dbReference>
<accession>A0A839N3U1</accession>
<comment type="similarity">
    <text evidence="1">Belongs to the LysR transcriptional regulatory family.</text>
</comment>
<dbReference type="CDD" id="cd08414">
    <property type="entry name" value="PBP2_LTTR_aromatics_like"/>
    <property type="match status" value="1"/>
</dbReference>
<keyword evidence="7" id="KW-1185">Reference proteome</keyword>
<dbReference type="GO" id="GO:0003677">
    <property type="term" value="F:DNA binding"/>
    <property type="evidence" value="ECO:0007669"/>
    <property type="project" value="UniProtKB-KW"/>
</dbReference>
<reference evidence="6 7" key="1">
    <citation type="submission" date="2020-08" db="EMBL/GenBank/DDBJ databases">
        <title>Sequencing the genomes of 1000 actinobacteria strains.</title>
        <authorList>
            <person name="Klenk H.-P."/>
        </authorList>
    </citation>
    <scope>NUCLEOTIDE SEQUENCE [LARGE SCALE GENOMIC DNA]</scope>
    <source>
        <strain evidence="6 7">DSM 105369</strain>
    </source>
</reference>
<dbReference type="Pfam" id="PF03466">
    <property type="entry name" value="LysR_substrate"/>
    <property type="match status" value="1"/>
</dbReference>
<evidence type="ECO:0000256" key="1">
    <source>
        <dbReference type="ARBA" id="ARBA00009437"/>
    </source>
</evidence>
<evidence type="ECO:0000256" key="3">
    <source>
        <dbReference type="ARBA" id="ARBA00023125"/>
    </source>
</evidence>
<dbReference type="Pfam" id="PF00126">
    <property type="entry name" value="HTH_1"/>
    <property type="match status" value="1"/>
</dbReference>
<proteinExistence type="inferred from homology"/>
<dbReference type="GO" id="GO:0032993">
    <property type="term" value="C:protein-DNA complex"/>
    <property type="evidence" value="ECO:0007669"/>
    <property type="project" value="TreeGrafter"/>
</dbReference>
<protein>
    <submittedName>
        <fullName evidence="6">DNA-binding transcriptional LysR family regulator</fullName>
    </submittedName>
</protein>
<dbReference type="AlphaFoldDB" id="A0A839N3U1"/>
<dbReference type="InterPro" id="IPR000847">
    <property type="entry name" value="LysR_HTH_N"/>
</dbReference>
<dbReference type="FunFam" id="1.10.10.10:FF:000001">
    <property type="entry name" value="LysR family transcriptional regulator"/>
    <property type="match status" value="1"/>
</dbReference>
<comment type="caution">
    <text evidence="6">The sequence shown here is derived from an EMBL/GenBank/DDBJ whole genome shotgun (WGS) entry which is preliminary data.</text>
</comment>
<keyword evidence="4" id="KW-0804">Transcription</keyword>
<dbReference type="SUPFAM" id="SSF46785">
    <property type="entry name" value="Winged helix' DNA-binding domain"/>
    <property type="match status" value="1"/>
</dbReference>
<sequence length="305" mass="33009">MDLRQLRYFDAVADLCHFGQAAERLHLAQPALSQAIRRLESDLGVQLFTRTTRSVELTDAGAFFHQEVRRILGDLDASVTGARNIATGHSGLLRLGFTGTSAYTQMSRLTRLIRAVHPAVALEVQTDLLTPTQVELLLDGRLDLGVLRSPVLEDGIETRHILDEPLILALPADHRLAQESGLEIADLAPEEFVAYADTRSVVYEAMVTSCRRAGFTPTITQRAVSTAASLALVGAGLGVTLAPESVRSMQLQGVVFRDVQGADGIDLSLAWRTDEPSPLVSSVLDTLDSHDFYAVPATASIQEKA</sequence>
<dbReference type="PANTHER" id="PTHR30346:SF0">
    <property type="entry name" value="HCA OPERON TRANSCRIPTIONAL ACTIVATOR HCAR"/>
    <property type="match status" value="1"/>
</dbReference>
<evidence type="ECO:0000259" key="5">
    <source>
        <dbReference type="PROSITE" id="PS50931"/>
    </source>
</evidence>
<evidence type="ECO:0000256" key="2">
    <source>
        <dbReference type="ARBA" id="ARBA00023015"/>
    </source>
</evidence>
<organism evidence="6 7">
    <name type="scientific">Flexivirga oryzae</name>
    <dbReference type="NCBI Taxonomy" id="1794944"/>
    <lineage>
        <taxon>Bacteria</taxon>
        <taxon>Bacillati</taxon>
        <taxon>Actinomycetota</taxon>
        <taxon>Actinomycetes</taxon>
        <taxon>Micrococcales</taxon>
        <taxon>Dermacoccaceae</taxon>
        <taxon>Flexivirga</taxon>
    </lineage>
</organism>
<dbReference type="Gene3D" id="3.40.190.10">
    <property type="entry name" value="Periplasmic binding protein-like II"/>
    <property type="match status" value="2"/>
</dbReference>
<dbReference type="Proteomes" id="UP000559182">
    <property type="component" value="Unassembled WGS sequence"/>
</dbReference>
<dbReference type="GO" id="GO:0003700">
    <property type="term" value="F:DNA-binding transcription factor activity"/>
    <property type="evidence" value="ECO:0007669"/>
    <property type="project" value="InterPro"/>
</dbReference>
<feature type="domain" description="HTH lysR-type" evidence="5">
    <location>
        <begin position="1"/>
        <end position="58"/>
    </location>
</feature>
<dbReference type="InterPro" id="IPR036388">
    <property type="entry name" value="WH-like_DNA-bd_sf"/>
</dbReference>
<dbReference type="PROSITE" id="PS50931">
    <property type="entry name" value="HTH_LYSR"/>
    <property type="match status" value="1"/>
</dbReference>
<evidence type="ECO:0000256" key="4">
    <source>
        <dbReference type="ARBA" id="ARBA00023163"/>
    </source>
</evidence>
<dbReference type="RefSeq" id="WP_183320171.1">
    <property type="nucleotide sequence ID" value="NZ_JACHVQ010000001.1"/>
</dbReference>
<evidence type="ECO:0000313" key="6">
    <source>
        <dbReference type="EMBL" id="MBB2891977.1"/>
    </source>
</evidence>
<evidence type="ECO:0000313" key="7">
    <source>
        <dbReference type="Proteomes" id="UP000559182"/>
    </source>
</evidence>
<dbReference type="SUPFAM" id="SSF53850">
    <property type="entry name" value="Periplasmic binding protein-like II"/>
    <property type="match status" value="1"/>
</dbReference>
<dbReference type="InterPro" id="IPR036390">
    <property type="entry name" value="WH_DNA-bd_sf"/>
</dbReference>
<name>A0A839N3U1_9MICO</name>
<keyword evidence="3 6" id="KW-0238">DNA-binding</keyword>
<keyword evidence="2" id="KW-0805">Transcription regulation</keyword>
<dbReference type="PRINTS" id="PR00039">
    <property type="entry name" value="HTHLYSR"/>
</dbReference>